<keyword evidence="7 10" id="KW-0503">Monooxygenase</keyword>
<organism evidence="10 11">
    <name type="scientific">Kingella pumchi</name>
    <dbReference type="NCBI Taxonomy" id="2779506"/>
    <lineage>
        <taxon>Bacteria</taxon>
        <taxon>Pseudomonadati</taxon>
        <taxon>Pseudomonadota</taxon>
        <taxon>Betaproteobacteria</taxon>
        <taxon>Neisseriales</taxon>
        <taxon>Neisseriaceae</taxon>
        <taxon>Kingella</taxon>
    </lineage>
</organism>
<gene>
    <name evidence="10" type="ORF">MB824_10155</name>
</gene>
<evidence type="ECO:0000313" key="10">
    <source>
        <dbReference type="EMBL" id="MCG6504856.1"/>
    </source>
</evidence>
<evidence type="ECO:0000256" key="4">
    <source>
        <dbReference type="ARBA" id="ARBA00022630"/>
    </source>
</evidence>
<dbReference type="PANTHER" id="PTHR42747">
    <property type="entry name" value="NITRONATE MONOOXYGENASE-RELATED"/>
    <property type="match status" value="1"/>
</dbReference>
<dbReference type="SUPFAM" id="SSF51412">
    <property type="entry name" value="Inosine monophosphate dehydrogenase (IMPDH)"/>
    <property type="match status" value="1"/>
</dbReference>
<comment type="cofactor">
    <cofactor evidence="1">
        <name>FMN</name>
        <dbReference type="ChEBI" id="CHEBI:58210"/>
    </cofactor>
</comment>
<reference evidence="10 11" key="1">
    <citation type="submission" date="2022-02" db="EMBL/GenBank/DDBJ databases">
        <title>Genome sequence data of Kingella unionensis sp. nov. strain CICC 24913 (CCUG 75125).</title>
        <authorList>
            <person name="Xiao M."/>
        </authorList>
    </citation>
    <scope>NUCLEOTIDE SEQUENCE [LARGE SCALE GENOMIC DNA]</scope>
    <source>
        <strain evidence="10 11">CICC 24913</strain>
    </source>
</reference>
<dbReference type="InterPro" id="IPR004136">
    <property type="entry name" value="NMO"/>
</dbReference>
<evidence type="ECO:0000313" key="11">
    <source>
        <dbReference type="Proteomes" id="UP001298424"/>
    </source>
</evidence>
<dbReference type="Gene3D" id="3.20.20.70">
    <property type="entry name" value="Aldolase class I"/>
    <property type="match status" value="1"/>
</dbReference>
<dbReference type="GO" id="GO:0004497">
    <property type="term" value="F:monooxygenase activity"/>
    <property type="evidence" value="ECO:0007669"/>
    <property type="project" value="UniProtKB-KW"/>
</dbReference>
<dbReference type="CDD" id="cd04730">
    <property type="entry name" value="NPD_like"/>
    <property type="match status" value="1"/>
</dbReference>
<proteinExistence type="inferred from homology"/>
<comment type="catalytic activity">
    <reaction evidence="9">
        <text>3 propionate 3-nitronate + 3 O2 + H2O = 3 3-oxopropanoate + 2 nitrate + nitrite + H2O2 + 3 H(+)</text>
        <dbReference type="Rhea" id="RHEA:57332"/>
        <dbReference type="ChEBI" id="CHEBI:15377"/>
        <dbReference type="ChEBI" id="CHEBI:15378"/>
        <dbReference type="ChEBI" id="CHEBI:15379"/>
        <dbReference type="ChEBI" id="CHEBI:16240"/>
        <dbReference type="ChEBI" id="CHEBI:16301"/>
        <dbReference type="ChEBI" id="CHEBI:17632"/>
        <dbReference type="ChEBI" id="CHEBI:33190"/>
        <dbReference type="ChEBI" id="CHEBI:136067"/>
    </reaction>
</comment>
<dbReference type="Pfam" id="PF03060">
    <property type="entry name" value="NMO"/>
    <property type="match status" value="1"/>
</dbReference>
<dbReference type="PANTHER" id="PTHR42747:SF3">
    <property type="entry name" value="NITRONATE MONOOXYGENASE-RELATED"/>
    <property type="match status" value="1"/>
</dbReference>
<keyword evidence="6" id="KW-0560">Oxidoreductase</keyword>
<evidence type="ECO:0000256" key="6">
    <source>
        <dbReference type="ARBA" id="ARBA00023002"/>
    </source>
</evidence>
<evidence type="ECO:0000256" key="8">
    <source>
        <dbReference type="ARBA" id="ARBA00031155"/>
    </source>
</evidence>
<comment type="caution">
    <text evidence="10">The sequence shown here is derived from an EMBL/GenBank/DDBJ whole genome shotgun (WGS) entry which is preliminary data.</text>
</comment>
<name>A0ABS9NPY1_9NEIS</name>
<dbReference type="RefSeq" id="WP_238748406.1">
    <property type="nucleotide sequence ID" value="NZ_JAKOOW010000036.1"/>
</dbReference>
<keyword evidence="5" id="KW-0288">FMN</keyword>
<dbReference type="Proteomes" id="UP001298424">
    <property type="component" value="Unassembled WGS sequence"/>
</dbReference>
<dbReference type="EMBL" id="JAKOOW010000036">
    <property type="protein sequence ID" value="MCG6504856.1"/>
    <property type="molecule type" value="Genomic_DNA"/>
</dbReference>
<keyword evidence="4" id="KW-0285">Flavoprotein</keyword>
<dbReference type="InterPro" id="IPR013785">
    <property type="entry name" value="Aldolase_TIM"/>
</dbReference>
<evidence type="ECO:0000256" key="1">
    <source>
        <dbReference type="ARBA" id="ARBA00001917"/>
    </source>
</evidence>
<keyword evidence="11" id="KW-1185">Reference proteome</keyword>
<evidence type="ECO:0000256" key="3">
    <source>
        <dbReference type="ARBA" id="ARBA00022575"/>
    </source>
</evidence>
<accession>A0ABS9NPY1</accession>
<evidence type="ECO:0000256" key="7">
    <source>
        <dbReference type="ARBA" id="ARBA00023033"/>
    </source>
</evidence>
<comment type="similarity">
    <text evidence="2">Belongs to the nitronate monooxygenase family. NMO class I subfamily.</text>
</comment>
<keyword evidence="3" id="KW-0216">Detoxification</keyword>
<protein>
    <recommendedName>
        <fullName evidence="8">Propionate 3-nitronate monooxygenase</fullName>
    </recommendedName>
</protein>
<evidence type="ECO:0000256" key="2">
    <source>
        <dbReference type="ARBA" id="ARBA00009881"/>
    </source>
</evidence>
<evidence type="ECO:0000256" key="9">
    <source>
        <dbReference type="ARBA" id="ARBA00049401"/>
    </source>
</evidence>
<sequence>MRRLLSQLSFPLVQAPMAYAQGVELTAAVCRAGALGSLPAAMFAPDTLDAALHELRSLIGDAPYNLNFFAHRPQSVTAEQRATWHRLLAPHLARFGLAESDIPTDAGRNPFDEAMLEVVRRHRPAVVSFHFGLPQSSLLTAVKDSGALVLGNATTADEARWLEGQGADGIIVQGLEAGGHRGMFLSSDLTRQSGLFALLPNVRRAVSLPLIAAGGISDSAAVRAALDLGADAVQCGSAFLLADEAKTSPAYRAALQSPQAADTVLTNLFSGGIARGIRSAYIDEAGPIHPAALPFPQAGAAAGLLRRAAEQAGSSEYSSFWAGQNVLAARPGSAAKIVARLAAGFQAA</sequence>
<evidence type="ECO:0000256" key="5">
    <source>
        <dbReference type="ARBA" id="ARBA00022643"/>
    </source>
</evidence>